<dbReference type="SUPFAM" id="SSF50156">
    <property type="entry name" value="PDZ domain-like"/>
    <property type="match status" value="1"/>
</dbReference>
<gene>
    <name evidence="8" type="ORF">O0R46_01155</name>
</gene>
<dbReference type="PROSITE" id="PS50106">
    <property type="entry name" value="PDZ"/>
    <property type="match status" value="1"/>
</dbReference>
<keyword evidence="3 5" id="KW-0378">Hydrolase</keyword>
<dbReference type="PANTHER" id="PTHR32060:SF30">
    <property type="entry name" value="CARBOXY-TERMINAL PROCESSING PROTEASE CTPA"/>
    <property type="match status" value="1"/>
</dbReference>
<dbReference type="CDD" id="cd07560">
    <property type="entry name" value="Peptidase_S41_CPP"/>
    <property type="match status" value="1"/>
</dbReference>
<comment type="similarity">
    <text evidence="1 5">Belongs to the peptidase S41A family.</text>
</comment>
<dbReference type="EMBL" id="CP114052">
    <property type="protein sequence ID" value="WAW15084.1"/>
    <property type="molecule type" value="Genomic_DNA"/>
</dbReference>
<feature type="domain" description="PDZ" evidence="7">
    <location>
        <begin position="91"/>
        <end position="159"/>
    </location>
</feature>
<proteinExistence type="inferred from homology"/>
<dbReference type="NCBIfam" id="TIGR00225">
    <property type="entry name" value="prc"/>
    <property type="match status" value="1"/>
</dbReference>
<dbReference type="RefSeq" id="WP_269311777.1">
    <property type="nucleotide sequence ID" value="NZ_CP114052.1"/>
</dbReference>
<feature type="transmembrane region" description="Helical" evidence="6">
    <location>
        <begin position="12"/>
        <end position="35"/>
    </location>
</feature>
<keyword evidence="9" id="KW-1185">Reference proteome</keyword>
<dbReference type="SMART" id="SM00245">
    <property type="entry name" value="TSPc"/>
    <property type="match status" value="1"/>
</dbReference>
<evidence type="ECO:0000256" key="3">
    <source>
        <dbReference type="ARBA" id="ARBA00022801"/>
    </source>
</evidence>
<protein>
    <submittedName>
        <fullName evidence="8">S41 family peptidase</fullName>
    </submittedName>
</protein>
<evidence type="ECO:0000256" key="5">
    <source>
        <dbReference type="RuleBase" id="RU004404"/>
    </source>
</evidence>
<sequence length="381" mass="42625">MIKNKKSFIKMLITIVATALVTTFVLTSVGFVGIIPHNQYKRYKKLISLNKEIDKKFYKKPDEAKLEEGMIKGMFQGTEDVYSSYYTKDEMKQLLEMSSGKYVGIGIMVSPDKESGAIKIENVFDGGTAKEAGVKKGDYIIKVNDKAYTYQEMDIAVKNIKGDEGTSVVITFVRDGKPYVKELKRKEITIKSVESKMMDNKIGYIKIKGFEEDTEKDFRSSIDRLEKDNMKALVIDLRDNGGGLLNIVEGIADMILGKSVIVYTQDREGNKDYSRSTDKEKISVPIVVLTNENSASASEILTGAILDNDAGISIGRRTYGKGLVQSVIQLSDKSGYKLTTAQYFTPDGHYINKKGIKPTIEVKEDGKQLPKAIEYLQKKIK</sequence>
<dbReference type="InterPro" id="IPR001478">
    <property type="entry name" value="PDZ"/>
</dbReference>
<keyword evidence="2 5" id="KW-0645">Protease</keyword>
<keyword evidence="4 5" id="KW-0720">Serine protease</keyword>
<reference evidence="8" key="1">
    <citation type="submission" date="2022-12" db="EMBL/GenBank/DDBJ databases">
        <title>Peptostreptococcus.</title>
        <authorList>
            <person name="Lee S.H."/>
        </authorList>
    </citation>
    <scope>NUCLEOTIDE SEQUENCE</scope>
    <source>
        <strain evidence="8">CBA3647</strain>
    </source>
</reference>
<dbReference type="SMART" id="SM00228">
    <property type="entry name" value="PDZ"/>
    <property type="match status" value="1"/>
</dbReference>
<dbReference type="InterPro" id="IPR036034">
    <property type="entry name" value="PDZ_sf"/>
</dbReference>
<dbReference type="Gene3D" id="3.90.226.10">
    <property type="entry name" value="2-enoyl-CoA Hydratase, Chain A, domain 1"/>
    <property type="match status" value="1"/>
</dbReference>
<keyword evidence="6" id="KW-0472">Membrane</keyword>
<dbReference type="SUPFAM" id="SSF52096">
    <property type="entry name" value="ClpP/crotonase"/>
    <property type="match status" value="1"/>
</dbReference>
<dbReference type="Pfam" id="PF03572">
    <property type="entry name" value="Peptidase_S41"/>
    <property type="match status" value="1"/>
</dbReference>
<evidence type="ECO:0000313" key="9">
    <source>
        <dbReference type="Proteomes" id="UP001164187"/>
    </source>
</evidence>
<keyword evidence="6" id="KW-1133">Transmembrane helix</keyword>
<organism evidence="8 9">
    <name type="scientific">Peptostreptococcus equinus</name>
    <dbReference type="NCBI Taxonomy" id="3003601"/>
    <lineage>
        <taxon>Bacteria</taxon>
        <taxon>Bacillati</taxon>
        <taxon>Bacillota</taxon>
        <taxon>Clostridia</taxon>
        <taxon>Peptostreptococcales</taxon>
        <taxon>Peptostreptococcaceae</taxon>
        <taxon>Peptostreptococcus</taxon>
    </lineage>
</organism>
<dbReference type="Gene3D" id="2.30.42.10">
    <property type="match status" value="1"/>
</dbReference>
<evidence type="ECO:0000259" key="7">
    <source>
        <dbReference type="PROSITE" id="PS50106"/>
    </source>
</evidence>
<keyword evidence="6" id="KW-0812">Transmembrane</keyword>
<dbReference type="InterPro" id="IPR029045">
    <property type="entry name" value="ClpP/crotonase-like_dom_sf"/>
</dbReference>
<evidence type="ECO:0000256" key="4">
    <source>
        <dbReference type="ARBA" id="ARBA00022825"/>
    </source>
</evidence>
<accession>A0ABY7JNY8</accession>
<dbReference type="InterPro" id="IPR005151">
    <property type="entry name" value="Tail-specific_protease"/>
</dbReference>
<dbReference type="Gene3D" id="3.30.750.44">
    <property type="match status" value="1"/>
</dbReference>
<evidence type="ECO:0000256" key="6">
    <source>
        <dbReference type="SAM" id="Phobius"/>
    </source>
</evidence>
<dbReference type="Pfam" id="PF00595">
    <property type="entry name" value="PDZ"/>
    <property type="match status" value="1"/>
</dbReference>
<evidence type="ECO:0000313" key="8">
    <source>
        <dbReference type="EMBL" id="WAW15084.1"/>
    </source>
</evidence>
<dbReference type="PANTHER" id="PTHR32060">
    <property type="entry name" value="TAIL-SPECIFIC PROTEASE"/>
    <property type="match status" value="1"/>
</dbReference>
<dbReference type="InterPro" id="IPR004447">
    <property type="entry name" value="Peptidase_S41A"/>
</dbReference>
<evidence type="ECO:0000256" key="2">
    <source>
        <dbReference type="ARBA" id="ARBA00022670"/>
    </source>
</evidence>
<name>A0ABY7JNY8_9FIRM</name>
<evidence type="ECO:0000256" key="1">
    <source>
        <dbReference type="ARBA" id="ARBA00009179"/>
    </source>
</evidence>
<dbReference type="Proteomes" id="UP001164187">
    <property type="component" value="Chromosome"/>
</dbReference>